<dbReference type="PROSITE" id="PS50090">
    <property type="entry name" value="MYB_LIKE"/>
    <property type="match status" value="2"/>
</dbReference>
<dbReference type="GO" id="GO:0000981">
    <property type="term" value="F:DNA-binding transcription factor activity, RNA polymerase II-specific"/>
    <property type="evidence" value="ECO:0007669"/>
    <property type="project" value="TreeGrafter"/>
</dbReference>
<evidence type="ECO:0000256" key="3">
    <source>
        <dbReference type="SAM" id="MobiDB-lite"/>
    </source>
</evidence>
<feature type="region of interest" description="Disordered" evidence="3">
    <location>
        <begin position="339"/>
        <end position="366"/>
    </location>
</feature>
<organism evidence="6 7">
    <name type="scientific">Pythium oligandrum</name>
    <name type="common">Mycoparasitic fungus</name>
    <dbReference type="NCBI Taxonomy" id="41045"/>
    <lineage>
        <taxon>Eukaryota</taxon>
        <taxon>Sar</taxon>
        <taxon>Stramenopiles</taxon>
        <taxon>Oomycota</taxon>
        <taxon>Peronosporomycetes</taxon>
        <taxon>Pythiales</taxon>
        <taxon>Pythiaceae</taxon>
        <taxon>Pythium</taxon>
    </lineage>
</organism>
<feature type="compositionally biased region" description="Polar residues" evidence="3">
    <location>
        <begin position="450"/>
        <end position="461"/>
    </location>
</feature>
<feature type="region of interest" description="Disordered" evidence="3">
    <location>
        <begin position="137"/>
        <end position="209"/>
    </location>
</feature>
<dbReference type="OrthoDB" id="2143914at2759"/>
<dbReference type="CDD" id="cd00167">
    <property type="entry name" value="SANT"/>
    <property type="match status" value="2"/>
</dbReference>
<evidence type="ECO:0000259" key="5">
    <source>
        <dbReference type="PROSITE" id="PS51294"/>
    </source>
</evidence>
<dbReference type="InterPro" id="IPR017930">
    <property type="entry name" value="Myb_dom"/>
</dbReference>
<keyword evidence="1" id="KW-0677">Repeat</keyword>
<dbReference type="Proteomes" id="UP000794436">
    <property type="component" value="Unassembled WGS sequence"/>
</dbReference>
<keyword evidence="2" id="KW-0238">DNA-binding</keyword>
<dbReference type="FunFam" id="1.10.10.60:FF:000010">
    <property type="entry name" value="Transcriptional activator Myb isoform A"/>
    <property type="match status" value="1"/>
</dbReference>
<dbReference type="Gene3D" id="1.10.10.60">
    <property type="entry name" value="Homeodomain-like"/>
    <property type="match status" value="2"/>
</dbReference>
<dbReference type="GO" id="GO:0000978">
    <property type="term" value="F:RNA polymerase II cis-regulatory region sequence-specific DNA binding"/>
    <property type="evidence" value="ECO:0007669"/>
    <property type="project" value="TreeGrafter"/>
</dbReference>
<dbReference type="GO" id="GO:0005634">
    <property type="term" value="C:nucleus"/>
    <property type="evidence" value="ECO:0007669"/>
    <property type="project" value="TreeGrafter"/>
</dbReference>
<feature type="compositionally biased region" description="Low complexity" evidence="3">
    <location>
        <begin position="339"/>
        <end position="352"/>
    </location>
</feature>
<dbReference type="Pfam" id="PF13921">
    <property type="entry name" value="Myb_DNA-bind_6"/>
    <property type="match status" value="1"/>
</dbReference>
<feature type="region of interest" description="Disordered" evidence="3">
    <location>
        <begin position="302"/>
        <end position="325"/>
    </location>
</feature>
<sequence>MATRMQERVMSPQSSSSSEDGEKRGSKAADKRKQWSREDDLVILQFVKDYGIKRWSKISELLPGRTPKQCRTRWLNFLDPSIDKAPWRTEETQIIFAAQERMGNKWAEIAKLLPGRTDNAIKNHWYSTYRRRCRQAAKGKEKGGDEESTTVSTSVKHKADTSTIPTINTSNNSINLTSQQTLKREDPSQFEADAPLYPSKRPRKSPTDHEQFFSALSYLSPSPHGRAPYLASPATEAQGSPVLASKPATSPAFRSFSSGSRTIPPLNTNQSAREPPTPSPLNGMLFRFLTSPSTTNMFQFPDEPAIHPSVSTRESTPPRRGFNLQNQLSAWKDFGVTLTDSETTSPSSSTTSPLQLKDEDKQPECNQDNVHSIEADRKENIVPSASFFDKSRVAMLRRGSAVSRQRSNSADLFLDCVEMLSTKSNGDDRNTTPTSTTSESEDNQSEAHGPSTTKVSLSARS</sequence>
<dbReference type="SUPFAM" id="SSF46689">
    <property type="entry name" value="Homeodomain-like"/>
    <property type="match status" value="1"/>
</dbReference>
<feature type="region of interest" description="Disordered" evidence="3">
    <location>
        <begin position="1"/>
        <end position="34"/>
    </location>
</feature>
<dbReference type="InterPro" id="IPR001005">
    <property type="entry name" value="SANT/Myb"/>
</dbReference>
<feature type="domain" description="HTH myb-type" evidence="5">
    <location>
        <begin position="84"/>
        <end position="133"/>
    </location>
</feature>
<dbReference type="InterPro" id="IPR009057">
    <property type="entry name" value="Homeodomain-like_sf"/>
</dbReference>
<keyword evidence="7" id="KW-1185">Reference proteome</keyword>
<feature type="compositionally biased region" description="Polar residues" evidence="3">
    <location>
        <begin position="255"/>
        <end position="272"/>
    </location>
</feature>
<evidence type="ECO:0000256" key="1">
    <source>
        <dbReference type="ARBA" id="ARBA00022737"/>
    </source>
</evidence>
<dbReference type="PANTHER" id="PTHR45614">
    <property type="entry name" value="MYB PROTEIN-RELATED"/>
    <property type="match status" value="1"/>
</dbReference>
<evidence type="ECO:0000256" key="2">
    <source>
        <dbReference type="ARBA" id="ARBA00023125"/>
    </source>
</evidence>
<dbReference type="PROSITE" id="PS51294">
    <property type="entry name" value="HTH_MYB"/>
    <property type="match status" value="2"/>
</dbReference>
<feature type="compositionally biased region" description="Basic and acidic residues" evidence="3">
    <location>
        <begin position="20"/>
        <end position="34"/>
    </location>
</feature>
<accession>A0A8K1FP28</accession>
<dbReference type="SMART" id="SM00717">
    <property type="entry name" value="SANT"/>
    <property type="match status" value="2"/>
</dbReference>
<evidence type="ECO:0000259" key="4">
    <source>
        <dbReference type="PROSITE" id="PS50090"/>
    </source>
</evidence>
<protein>
    <submittedName>
        <fullName evidence="6">Uncharacterized protein</fullName>
    </submittedName>
</protein>
<evidence type="ECO:0000313" key="7">
    <source>
        <dbReference type="Proteomes" id="UP000794436"/>
    </source>
</evidence>
<dbReference type="EMBL" id="SPLM01000003">
    <property type="protein sequence ID" value="TMW67949.1"/>
    <property type="molecule type" value="Genomic_DNA"/>
</dbReference>
<feature type="region of interest" description="Disordered" evidence="3">
    <location>
        <begin position="227"/>
        <end position="285"/>
    </location>
</feature>
<feature type="compositionally biased region" description="Low complexity" evidence="3">
    <location>
        <begin position="161"/>
        <end position="178"/>
    </location>
</feature>
<feature type="domain" description="HTH myb-type" evidence="5">
    <location>
        <begin position="31"/>
        <end position="82"/>
    </location>
</feature>
<comment type="caution">
    <text evidence="6">The sequence shown here is derived from an EMBL/GenBank/DDBJ whole genome shotgun (WGS) entry which is preliminary data.</text>
</comment>
<evidence type="ECO:0000313" key="6">
    <source>
        <dbReference type="EMBL" id="TMW67949.1"/>
    </source>
</evidence>
<gene>
    <name evidence="6" type="ORF">Poli38472_007621</name>
</gene>
<dbReference type="InterPro" id="IPR050560">
    <property type="entry name" value="MYB_TF"/>
</dbReference>
<feature type="domain" description="Myb-like" evidence="4">
    <location>
        <begin position="27"/>
        <end position="78"/>
    </location>
</feature>
<proteinExistence type="predicted"/>
<feature type="region of interest" description="Disordered" evidence="3">
    <location>
        <begin position="420"/>
        <end position="461"/>
    </location>
</feature>
<feature type="domain" description="Myb-like" evidence="4">
    <location>
        <begin position="79"/>
        <end position="129"/>
    </location>
</feature>
<dbReference type="AlphaFoldDB" id="A0A8K1FP28"/>
<reference evidence="6" key="1">
    <citation type="submission" date="2019-03" db="EMBL/GenBank/DDBJ databases">
        <title>Long read genome sequence of the mycoparasitic Pythium oligandrum ATCC 38472 isolated from sugarbeet rhizosphere.</title>
        <authorList>
            <person name="Gaulin E."/>
        </authorList>
    </citation>
    <scope>NUCLEOTIDE SEQUENCE</scope>
    <source>
        <strain evidence="6">ATCC 38472_TT</strain>
    </source>
</reference>
<dbReference type="PANTHER" id="PTHR45614:SF274">
    <property type="entry name" value="MYB-LIKE DNA-BINDING PROTEIN"/>
    <property type="match status" value="1"/>
</dbReference>
<name>A0A8K1FP28_PYTOL</name>